<evidence type="ECO:0000256" key="6">
    <source>
        <dbReference type="ARBA" id="ARBA00022723"/>
    </source>
</evidence>
<keyword evidence="6 10" id="KW-0479">Metal-binding</keyword>
<dbReference type="GO" id="GO:0005737">
    <property type="term" value="C:cytoplasm"/>
    <property type="evidence" value="ECO:0007669"/>
    <property type="project" value="UniProtKB-SubCell"/>
</dbReference>
<keyword evidence="8 10" id="KW-0411">Iron-sulfur</keyword>
<name>B8KU83_9GAMM</name>
<dbReference type="Gene3D" id="3.20.20.70">
    <property type="entry name" value="Aldolase class I"/>
    <property type="match status" value="1"/>
</dbReference>
<dbReference type="Proteomes" id="UP000004699">
    <property type="component" value="Unassembled WGS sequence"/>
</dbReference>
<dbReference type="SMART" id="SM00729">
    <property type="entry name" value="Elp3"/>
    <property type="match status" value="1"/>
</dbReference>
<dbReference type="InterPro" id="IPR034505">
    <property type="entry name" value="Coproporphyrinogen-III_oxidase"/>
</dbReference>
<keyword evidence="13" id="KW-1185">Reference proteome</keyword>
<dbReference type="InterPro" id="IPR013785">
    <property type="entry name" value="Aldolase_TIM"/>
</dbReference>
<evidence type="ECO:0000256" key="1">
    <source>
        <dbReference type="ARBA" id="ARBA00001966"/>
    </source>
</evidence>
<evidence type="ECO:0000256" key="4">
    <source>
        <dbReference type="ARBA" id="ARBA00022617"/>
    </source>
</evidence>
<evidence type="ECO:0000256" key="9">
    <source>
        <dbReference type="ARBA" id="ARBA00023186"/>
    </source>
</evidence>
<dbReference type="InterPro" id="IPR010723">
    <property type="entry name" value="HemN_C"/>
</dbReference>
<evidence type="ECO:0000313" key="12">
    <source>
        <dbReference type="EMBL" id="EED34403.1"/>
    </source>
</evidence>
<dbReference type="eggNOG" id="COG0635">
    <property type="taxonomic scope" value="Bacteria"/>
</dbReference>
<keyword evidence="10" id="KW-0004">4Fe-4S</keyword>
<dbReference type="GO" id="GO:0006779">
    <property type="term" value="P:porphyrin-containing compound biosynthetic process"/>
    <property type="evidence" value="ECO:0007669"/>
    <property type="project" value="InterPro"/>
</dbReference>
<keyword evidence="7 10" id="KW-0408">Iron</keyword>
<dbReference type="OrthoDB" id="9808022at2"/>
<dbReference type="EMBL" id="DS999411">
    <property type="protein sequence ID" value="EED34403.1"/>
    <property type="molecule type" value="Genomic_DNA"/>
</dbReference>
<dbReference type="Pfam" id="PF04055">
    <property type="entry name" value="Radical_SAM"/>
    <property type="match status" value="1"/>
</dbReference>
<dbReference type="SFLD" id="SFLDF00288">
    <property type="entry name" value="HemN-like__clustered_with_nucl"/>
    <property type="match status" value="1"/>
</dbReference>
<comment type="function">
    <text evidence="10">Probably acts as a heme chaperone, transferring heme to an unknown acceptor. Binds one molecule of heme per monomer, possibly covalently. Binds 1 [4Fe-4S] cluster. The cluster is coordinated with 3 cysteines and an exchangeable S-adenosyl-L-methionine.</text>
</comment>
<dbReference type="CDD" id="cd01335">
    <property type="entry name" value="Radical_SAM"/>
    <property type="match status" value="1"/>
</dbReference>
<dbReference type="PANTHER" id="PTHR13932">
    <property type="entry name" value="COPROPORPHYRINIGEN III OXIDASE"/>
    <property type="match status" value="1"/>
</dbReference>
<dbReference type="InterPro" id="IPR058240">
    <property type="entry name" value="rSAM_sf"/>
</dbReference>
<dbReference type="NCBIfam" id="TIGR00539">
    <property type="entry name" value="hemN_rel"/>
    <property type="match status" value="1"/>
</dbReference>
<evidence type="ECO:0000256" key="5">
    <source>
        <dbReference type="ARBA" id="ARBA00022691"/>
    </source>
</evidence>
<keyword evidence="12" id="KW-0560">Oxidoreductase</keyword>
<dbReference type="InterPro" id="IPR007197">
    <property type="entry name" value="rSAM"/>
</dbReference>
<evidence type="ECO:0000313" key="13">
    <source>
        <dbReference type="Proteomes" id="UP000004699"/>
    </source>
</evidence>
<evidence type="ECO:0000256" key="3">
    <source>
        <dbReference type="ARBA" id="ARBA00017228"/>
    </source>
</evidence>
<dbReference type="InterPro" id="IPR004559">
    <property type="entry name" value="HemW-like"/>
</dbReference>
<keyword evidence="5 10" id="KW-0949">S-adenosyl-L-methionine</keyword>
<evidence type="ECO:0000256" key="8">
    <source>
        <dbReference type="ARBA" id="ARBA00023014"/>
    </source>
</evidence>
<dbReference type="PROSITE" id="PS51918">
    <property type="entry name" value="RADICAL_SAM"/>
    <property type="match status" value="1"/>
</dbReference>
<organism evidence="12 13">
    <name type="scientific">Luminiphilus syltensis NOR5-1B</name>
    <dbReference type="NCBI Taxonomy" id="565045"/>
    <lineage>
        <taxon>Bacteria</taxon>
        <taxon>Pseudomonadati</taxon>
        <taxon>Pseudomonadota</taxon>
        <taxon>Gammaproteobacteria</taxon>
        <taxon>Cellvibrionales</taxon>
        <taxon>Halieaceae</taxon>
        <taxon>Luminiphilus</taxon>
    </lineage>
</organism>
<keyword evidence="4 10" id="KW-0349">Heme</keyword>
<evidence type="ECO:0000259" key="11">
    <source>
        <dbReference type="PROSITE" id="PS51918"/>
    </source>
</evidence>
<keyword evidence="10" id="KW-0963">Cytoplasm</keyword>
<keyword evidence="9 10" id="KW-0143">Chaperone</keyword>
<gene>
    <name evidence="12" type="ORF">NOR51B_340</name>
</gene>
<evidence type="ECO:0000256" key="2">
    <source>
        <dbReference type="ARBA" id="ARBA00006100"/>
    </source>
</evidence>
<dbReference type="GO" id="GO:0046872">
    <property type="term" value="F:metal ion binding"/>
    <property type="evidence" value="ECO:0007669"/>
    <property type="project" value="UniProtKB-UniRule"/>
</dbReference>
<dbReference type="HOGENOM" id="CLU_027579_2_1_6"/>
<dbReference type="SFLD" id="SFLDF00562">
    <property type="entry name" value="HemN-like__clustered_with_heat"/>
    <property type="match status" value="1"/>
</dbReference>
<protein>
    <recommendedName>
        <fullName evidence="3 10">Heme chaperone HemW</fullName>
    </recommendedName>
</protein>
<sequence length="383" mass="41976">MNSELDPPPLALYVHIPWCERKCPYCDFNSHEGFKPDLEPVYVAALLADIEAQEQWIDSRPIASIFIGGGTPSLFSADAIGKLLDGVARVAHLPAGTEITLETNPGSAEASRYIGYRAAGVNRLSIGVQSFDDKQLTRLGRIHTASNARLATELARSAGFDRFNIDLMHGLPNQSVESALDDLNQALACGGDHLSWYQLTIERNTEFFKRPPILPQEKALGDIQERGEALLLGQGFEQYEVSAFARPGQQCHHNLNYWQFGDYLGVGAGAHGKITDSTGILRTQRTRLPRDYLQSIKDQAPPKQTRVAASDLAGEFMMNALRLRQGFSTDLLLQRTGLGTGSVNETLRSLESKGLIAIGDSNISATALGWRFLDDVVGEFFDA</sequence>
<reference evidence="13" key="1">
    <citation type="journal article" date="2013" name="BMC Microbiol.">
        <title>Taxonomy and evolution of bacteriochlorophyll a-containing members of the OM60/NOR5 clade of marine gammaproteobacteria: description of Luminiphilus syltensis gen. nov., sp. nov., reclassification of Haliea rubra as Pseudohaliea rubra gen. nov., comb. nov., and emendation of Chromatocurvus halotolerans.</title>
        <authorList>
            <person name="Spring S."/>
            <person name="Riedel T."/>
            <person name="Sproer C."/>
            <person name="Yan S."/>
            <person name="Harder J."/>
            <person name="Fuchs B.M."/>
        </authorList>
    </citation>
    <scope>NUCLEOTIDE SEQUENCE [LARGE SCALE GENOMIC DNA]</scope>
    <source>
        <strain evidence="13">NOR51-B</strain>
    </source>
</reference>
<dbReference type="SFLD" id="SFLDS00029">
    <property type="entry name" value="Radical_SAM"/>
    <property type="match status" value="1"/>
</dbReference>
<evidence type="ECO:0000256" key="10">
    <source>
        <dbReference type="RuleBase" id="RU364116"/>
    </source>
</evidence>
<accession>B8KU83</accession>
<dbReference type="SFLD" id="SFLDG01082">
    <property type="entry name" value="B12-binding_domain_containing"/>
    <property type="match status" value="1"/>
</dbReference>
<proteinExistence type="inferred from homology"/>
<dbReference type="Pfam" id="PF06969">
    <property type="entry name" value="HemN_C"/>
    <property type="match status" value="1"/>
</dbReference>
<dbReference type="PANTHER" id="PTHR13932:SF5">
    <property type="entry name" value="RADICAL S-ADENOSYL METHIONINE DOMAIN-CONTAINING PROTEIN 1, MITOCHONDRIAL"/>
    <property type="match status" value="1"/>
</dbReference>
<dbReference type="RefSeq" id="WP_009019151.1">
    <property type="nucleotide sequence ID" value="NZ_DS999411.1"/>
</dbReference>
<dbReference type="SUPFAM" id="SSF102114">
    <property type="entry name" value="Radical SAM enzymes"/>
    <property type="match status" value="1"/>
</dbReference>
<feature type="domain" description="Radical SAM core" evidence="11">
    <location>
        <begin position="4"/>
        <end position="237"/>
    </location>
</feature>
<comment type="similarity">
    <text evidence="2">Belongs to the anaerobic coproporphyrinogen-III oxidase family. HemW subfamily.</text>
</comment>
<dbReference type="InterPro" id="IPR006638">
    <property type="entry name" value="Elp3/MiaA/NifB-like_rSAM"/>
</dbReference>
<comment type="cofactor">
    <cofactor evidence="1">
        <name>[4Fe-4S] cluster</name>
        <dbReference type="ChEBI" id="CHEBI:49883"/>
    </cofactor>
</comment>
<dbReference type="GO" id="GO:0051539">
    <property type="term" value="F:4 iron, 4 sulfur cluster binding"/>
    <property type="evidence" value="ECO:0007669"/>
    <property type="project" value="UniProtKB-UniRule"/>
</dbReference>
<dbReference type="SFLD" id="SFLDG01065">
    <property type="entry name" value="anaerobic_coproporphyrinogen-I"/>
    <property type="match status" value="1"/>
</dbReference>
<dbReference type="STRING" id="565045.NOR51B_340"/>
<dbReference type="GO" id="GO:0004109">
    <property type="term" value="F:coproporphyrinogen oxidase activity"/>
    <property type="evidence" value="ECO:0007669"/>
    <property type="project" value="InterPro"/>
</dbReference>
<evidence type="ECO:0000256" key="7">
    <source>
        <dbReference type="ARBA" id="ARBA00023004"/>
    </source>
</evidence>
<dbReference type="AlphaFoldDB" id="B8KU83"/>
<comment type="subcellular location">
    <subcellularLocation>
        <location evidence="10">Cytoplasm</location>
    </subcellularLocation>
</comment>